<dbReference type="InterPro" id="IPR041583">
    <property type="entry name" value="TetR_C_31"/>
</dbReference>
<feature type="domain" description="HTH tetR-type" evidence="3">
    <location>
        <begin position="14"/>
        <end position="74"/>
    </location>
</feature>
<sequence length="185" mass="20382">MSTAPVRRARRHDPQRRERIVAAALDVIAEHGVEGASHRAIARAADVPLGSTTYHFSTSEELLVAAFTALADRVASQYEARLAGARDTEEALEGLAQHLCADLLGSERDLVLSLELYAAAARRPEMRSITEAWMRRSRAALERFLDPVTARELDALVEGLVLHSALSTDPMTPDQVRHALRRLAR</sequence>
<keyword evidence="5" id="KW-1185">Reference proteome</keyword>
<dbReference type="Pfam" id="PF17940">
    <property type="entry name" value="TetR_C_31"/>
    <property type="match status" value="1"/>
</dbReference>
<keyword evidence="1 2" id="KW-0238">DNA-binding</keyword>
<dbReference type="SUPFAM" id="SSF48498">
    <property type="entry name" value="Tetracyclin repressor-like, C-terminal domain"/>
    <property type="match status" value="1"/>
</dbReference>
<dbReference type="Pfam" id="PF00440">
    <property type="entry name" value="TetR_N"/>
    <property type="match status" value="1"/>
</dbReference>
<dbReference type="Gene3D" id="1.10.357.10">
    <property type="entry name" value="Tetracycline Repressor, domain 2"/>
    <property type="match status" value="1"/>
</dbReference>
<dbReference type="AlphaFoldDB" id="A0A3A3YX75"/>
<evidence type="ECO:0000256" key="2">
    <source>
        <dbReference type="PROSITE-ProRule" id="PRU00335"/>
    </source>
</evidence>
<dbReference type="EMBL" id="QZEZ01000006">
    <property type="protein sequence ID" value="RJK94868.1"/>
    <property type="molecule type" value="Genomic_DNA"/>
</dbReference>
<protein>
    <submittedName>
        <fullName evidence="4">TetR family transcriptional regulator</fullName>
    </submittedName>
</protein>
<dbReference type="PRINTS" id="PR00455">
    <property type="entry name" value="HTHTETR"/>
</dbReference>
<organism evidence="4 5">
    <name type="scientific">Vallicoccus soli</name>
    <dbReference type="NCBI Taxonomy" id="2339232"/>
    <lineage>
        <taxon>Bacteria</taxon>
        <taxon>Bacillati</taxon>
        <taxon>Actinomycetota</taxon>
        <taxon>Actinomycetes</taxon>
        <taxon>Motilibacterales</taxon>
        <taxon>Vallicoccaceae</taxon>
        <taxon>Vallicoccus</taxon>
    </lineage>
</organism>
<dbReference type="PANTHER" id="PTHR30055:SF231">
    <property type="entry name" value="TRANSCRIPTIONAL REGULATORY PROTEIN (PROBABLY DEOR-FAMILY)-RELATED"/>
    <property type="match status" value="1"/>
</dbReference>
<accession>A0A3A3YX75</accession>
<dbReference type="InterPro" id="IPR036271">
    <property type="entry name" value="Tet_transcr_reg_TetR-rel_C_sf"/>
</dbReference>
<evidence type="ECO:0000256" key="1">
    <source>
        <dbReference type="ARBA" id="ARBA00023125"/>
    </source>
</evidence>
<gene>
    <name evidence="4" type="ORF">D5H78_13790</name>
</gene>
<dbReference type="InterPro" id="IPR001647">
    <property type="entry name" value="HTH_TetR"/>
</dbReference>
<proteinExistence type="predicted"/>
<comment type="caution">
    <text evidence="4">The sequence shown here is derived from an EMBL/GenBank/DDBJ whole genome shotgun (WGS) entry which is preliminary data.</text>
</comment>
<dbReference type="GO" id="GO:0000976">
    <property type="term" value="F:transcription cis-regulatory region binding"/>
    <property type="evidence" value="ECO:0007669"/>
    <property type="project" value="TreeGrafter"/>
</dbReference>
<dbReference type="InterPro" id="IPR050109">
    <property type="entry name" value="HTH-type_TetR-like_transc_reg"/>
</dbReference>
<feature type="DNA-binding region" description="H-T-H motif" evidence="2">
    <location>
        <begin position="37"/>
        <end position="56"/>
    </location>
</feature>
<evidence type="ECO:0000259" key="3">
    <source>
        <dbReference type="PROSITE" id="PS50977"/>
    </source>
</evidence>
<dbReference type="SUPFAM" id="SSF46689">
    <property type="entry name" value="Homeodomain-like"/>
    <property type="match status" value="1"/>
</dbReference>
<evidence type="ECO:0000313" key="4">
    <source>
        <dbReference type="EMBL" id="RJK94868.1"/>
    </source>
</evidence>
<evidence type="ECO:0000313" key="5">
    <source>
        <dbReference type="Proteomes" id="UP000265614"/>
    </source>
</evidence>
<dbReference type="Proteomes" id="UP000265614">
    <property type="component" value="Unassembled WGS sequence"/>
</dbReference>
<dbReference type="RefSeq" id="WP_119951051.1">
    <property type="nucleotide sequence ID" value="NZ_QZEZ01000006.1"/>
</dbReference>
<dbReference type="PROSITE" id="PS50977">
    <property type="entry name" value="HTH_TETR_2"/>
    <property type="match status" value="1"/>
</dbReference>
<name>A0A3A3YX75_9ACTN</name>
<dbReference type="GO" id="GO:0003700">
    <property type="term" value="F:DNA-binding transcription factor activity"/>
    <property type="evidence" value="ECO:0007669"/>
    <property type="project" value="TreeGrafter"/>
</dbReference>
<dbReference type="OrthoDB" id="6929199at2"/>
<reference evidence="4 5" key="1">
    <citation type="submission" date="2018-09" db="EMBL/GenBank/DDBJ databases">
        <title>YIM 75000 draft genome.</title>
        <authorList>
            <person name="Tang S."/>
            <person name="Feng Y."/>
        </authorList>
    </citation>
    <scope>NUCLEOTIDE SEQUENCE [LARGE SCALE GENOMIC DNA]</scope>
    <source>
        <strain evidence="4 5">YIM 75000</strain>
    </source>
</reference>
<dbReference type="InterPro" id="IPR009057">
    <property type="entry name" value="Homeodomain-like_sf"/>
</dbReference>
<dbReference type="PANTHER" id="PTHR30055">
    <property type="entry name" value="HTH-TYPE TRANSCRIPTIONAL REGULATOR RUTR"/>
    <property type="match status" value="1"/>
</dbReference>